<keyword evidence="4" id="KW-0813">Transport</keyword>
<dbReference type="KEGG" id="fcy:FRACYDRAFT_291556"/>
<dbReference type="GO" id="GO:0009916">
    <property type="term" value="F:alternative oxidase activity"/>
    <property type="evidence" value="ECO:0007669"/>
    <property type="project" value="InterPro"/>
</dbReference>
<keyword evidence="14" id="KW-0732">Signal</keyword>
<proteinExistence type="inferred from homology"/>
<keyword evidence="7" id="KW-0479">Metal-binding</keyword>
<feature type="chain" id="PRO_5009191975" evidence="14">
    <location>
        <begin position="18"/>
        <end position="488"/>
    </location>
</feature>
<feature type="compositionally biased region" description="Low complexity" evidence="13">
    <location>
        <begin position="178"/>
        <end position="193"/>
    </location>
</feature>
<comment type="subcellular location">
    <subcellularLocation>
        <location evidence="2">Membrane</location>
    </subcellularLocation>
</comment>
<sequence>MMNIIVTALSLISAVHGWTINNNPTAVLLSLPSSSRYCSRINNAVDVLVRQQQQRQSPQQRQASRLCVVLSASSTASSTDTSPTSITTDVDCDQQQDYDECIIDEDMLLSDCAELESFISSATSTASASTAAIPDTDHNSIMVEDTIYEQLHDDKGKSLLSTIIIPKNTADEDKDESSTTTTTTTIDSTATSTGRSRPAAPAPAAPYYEFNKIIVNTMYTIISFLYPTITTSSTETTATTDTDDDYSTISLSPKQKQQIQEIQQQQQIQKKFQTNYEHFYILEIIARVPYFAYLSCMHLQETFGSRYGNTDTTTDNNSKNMNYDNTADQVRIEKMRLFYAQADNELHHLLIIEDLLGLSSGKKSLSNNNNEDKKKKDHRTIIAHSLATIYYWYTVFVYLTHGKVVSDVPDIAYKYYDTDNQYLLNLLYSSSSSSKSSIQPNNDIRDNKQHKPLSNLYDVFMNIRNDEKEHYNTLCKLQQEPQQQEQHQ</sequence>
<dbReference type="InterPro" id="IPR038659">
    <property type="entry name" value="AOX_sf"/>
</dbReference>
<evidence type="ECO:0000256" key="1">
    <source>
        <dbReference type="ARBA" id="ARBA00001962"/>
    </source>
</evidence>
<evidence type="ECO:0000256" key="13">
    <source>
        <dbReference type="SAM" id="MobiDB-lite"/>
    </source>
</evidence>
<keyword evidence="16" id="KW-1185">Reference proteome</keyword>
<evidence type="ECO:0000313" key="15">
    <source>
        <dbReference type="EMBL" id="OEU06599.1"/>
    </source>
</evidence>
<feature type="region of interest" description="Disordered" evidence="13">
    <location>
        <begin position="170"/>
        <end position="202"/>
    </location>
</feature>
<evidence type="ECO:0000256" key="5">
    <source>
        <dbReference type="ARBA" id="ARBA00022660"/>
    </source>
</evidence>
<dbReference type="GO" id="GO:0010230">
    <property type="term" value="P:alternative respiration"/>
    <property type="evidence" value="ECO:0007669"/>
    <property type="project" value="TreeGrafter"/>
</dbReference>
<dbReference type="PANTHER" id="PTHR31803">
    <property type="entry name" value="ALTERNATIVE OXIDASE"/>
    <property type="match status" value="1"/>
</dbReference>
<keyword evidence="11" id="KW-0408">Iron</keyword>
<protein>
    <submittedName>
        <fullName evidence="15">Plastid terminal oxidase-like protein</fullName>
    </submittedName>
</protein>
<evidence type="ECO:0000256" key="7">
    <source>
        <dbReference type="ARBA" id="ARBA00022723"/>
    </source>
</evidence>
<dbReference type="GO" id="GO:0005739">
    <property type="term" value="C:mitochondrion"/>
    <property type="evidence" value="ECO:0007669"/>
    <property type="project" value="TreeGrafter"/>
</dbReference>
<keyword evidence="6" id="KW-0812">Transmembrane</keyword>
<keyword evidence="9" id="KW-1133">Transmembrane helix</keyword>
<evidence type="ECO:0000256" key="2">
    <source>
        <dbReference type="ARBA" id="ARBA00004370"/>
    </source>
</evidence>
<dbReference type="Gene3D" id="1.20.1260.140">
    <property type="entry name" value="Alternative oxidase"/>
    <property type="match status" value="1"/>
</dbReference>
<comment type="similarity">
    <text evidence="3">Belongs to the alternative oxidase family.</text>
</comment>
<keyword evidence="5" id="KW-0679">Respiratory chain</keyword>
<evidence type="ECO:0000256" key="10">
    <source>
        <dbReference type="ARBA" id="ARBA00023002"/>
    </source>
</evidence>
<keyword evidence="8" id="KW-0249">Electron transport</keyword>
<feature type="signal peptide" evidence="14">
    <location>
        <begin position="1"/>
        <end position="17"/>
    </location>
</feature>
<keyword evidence="12" id="KW-0472">Membrane</keyword>
<evidence type="ECO:0000256" key="12">
    <source>
        <dbReference type="ARBA" id="ARBA00023136"/>
    </source>
</evidence>
<gene>
    <name evidence="15" type="primary">PTOX2</name>
    <name evidence="15" type="ORF">FRACYDRAFT_291556</name>
</gene>
<reference evidence="15 16" key="1">
    <citation type="submission" date="2016-09" db="EMBL/GenBank/DDBJ databases">
        <title>Extensive genetic diversity and differential bi-allelic expression allows diatom success in the polar Southern Ocean.</title>
        <authorList>
            <consortium name="DOE Joint Genome Institute"/>
            <person name="Mock T."/>
            <person name="Otillar R.P."/>
            <person name="Strauss J."/>
            <person name="Dupont C."/>
            <person name="Frickenhaus S."/>
            <person name="Maumus F."/>
            <person name="Mcmullan M."/>
            <person name="Sanges R."/>
            <person name="Schmutz J."/>
            <person name="Toseland A."/>
            <person name="Valas R."/>
            <person name="Veluchamy A."/>
            <person name="Ward B.J."/>
            <person name="Allen A."/>
            <person name="Barry K."/>
            <person name="Falciatore A."/>
            <person name="Ferrante M."/>
            <person name="Fortunato A.E."/>
            <person name="Gloeckner G."/>
            <person name="Gruber A."/>
            <person name="Hipkin R."/>
            <person name="Janech M."/>
            <person name="Kroth P."/>
            <person name="Leese F."/>
            <person name="Lindquist E."/>
            <person name="Lyon B.R."/>
            <person name="Martin J."/>
            <person name="Mayer C."/>
            <person name="Parker M."/>
            <person name="Quesneville H."/>
            <person name="Raymond J."/>
            <person name="Uhlig C."/>
            <person name="Valentin K.U."/>
            <person name="Worden A.Z."/>
            <person name="Armbrust E.V."/>
            <person name="Bowler C."/>
            <person name="Green B."/>
            <person name="Moulton V."/>
            <person name="Van Oosterhout C."/>
            <person name="Grigoriev I."/>
        </authorList>
    </citation>
    <scope>NUCLEOTIDE SEQUENCE [LARGE SCALE GENOMIC DNA]</scope>
    <source>
        <strain evidence="15 16">CCMP1102</strain>
    </source>
</reference>
<dbReference type="OrthoDB" id="4493at2759"/>
<evidence type="ECO:0000313" key="16">
    <source>
        <dbReference type="Proteomes" id="UP000095751"/>
    </source>
</evidence>
<name>A0A1E7EKZ8_9STRA</name>
<dbReference type="Proteomes" id="UP000095751">
    <property type="component" value="Unassembled WGS sequence"/>
</dbReference>
<evidence type="ECO:0000256" key="6">
    <source>
        <dbReference type="ARBA" id="ARBA00022692"/>
    </source>
</evidence>
<accession>A0A1E7EKZ8</accession>
<dbReference type="EMBL" id="KV784406">
    <property type="protein sequence ID" value="OEU06599.1"/>
    <property type="molecule type" value="Genomic_DNA"/>
</dbReference>
<dbReference type="InterPro" id="IPR002680">
    <property type="entry name" value="AOX"/>
</dbReference>
<dbReference type="GO" id="GO:0046872">
    <property type="term" value="F:metal ion binding"/>
    <property type="evidence" value="ECO:0007669"/>
    <property type="project" value="UniProtKB-KW"/>
</dbReference>
<dbReference type="PANTHER" id="PTHR31803:SF10">
    <property type="entry name" value="UBIQUINOL OXIDASE 4, CHLOROPLASTIC_CHROMOPLASTIC"/>
    <property type="match status" value="1"/>
</dbReference>
<dbReference type="GO" id="GO:0016020">
    <property type="term" value="C:membrane"/>
    <property type="evidence" value="ECO:0007669"/>
    <property type="project" value="UniProtKB-SubCell"/>
</dbReference>
<evidence type="ECO:0000256" key="14">
    <source>
        <dbReference type="SAM" id="SignalP"/>
    </source>
</evidence>
<evidence type="ECO:0000256" key="8">
    <source>
        <dbReference type="ARBA" id="ARBA00022982"/>
    </source>
</evidence>
<dbReference type="InParanoid" id="A0A1E7EKZ8"/>
<evidence type="ECO:0000256" key="9">
    <source>
        <dbReference type="ARBA" id="ARBA00022989"/>
    </source>
</evidence>
<evidence type="ECO:0000256" key="3">
    <source>
        <dbReference type="ARBA" id="ARBA00008388"/>
    </source>
</evidence>
<dbReference type="AlphaFoldDB" id="A0A1E7EKZ8"/>
<evidence type="ECO:0000256" key="11">
    <source>
        <dbReference type="ARBA" id="ARBA00023004"/>
    </source>
</evidence>
<organism evidence="15 16">
    <name type="scientific">Fragilariopsis cylindrus CCMP1102</name>
    <dbReference type="NCBI Taxonomy" id="635003"/>
    <lineage>
        <taxon>Eukaryota</taxon>
        <taxon>Sar</taxon>
        <taxon>Stramenopiles</taxon>
        <taxon>Ochrophyta</taxon>
        <taxon>Bacillariophyta</taxon>
        <taxon>Bacillariophyceae</taxon>
        <taxon>Bacillariophycidae</taxon>
        <taxon>Bacillariales</taxon>
        <taxon>Bacillariaceae</taxon>
        <taxon>Fragilariopsis</taxon>
    </lineage>
</organism>
<keyword evidence="10" id="KW-0560">Oxidoreductase</keyword>
<evidence type="ECO:0000256" key="4">
    <source>
        <dbReference type="ARBA" id="ARBA00022448"/>
    </source>
</evidence>
<comment type="cofactor">
    <cofactor evidence="1">
        <name>Fe cation</name>
        <dbReference type="ChEBI" id="CHEBI:24875"/>
    </cofactor>
</comment>